<evidence type="ECO:0000256" key="1">
    <source>
        <dbReference type="SAM" id="MobiDB-lite"/>
    </source>
</evidence>
<dbReference type="EMBL" id="HBUF01445934">
    <property type="protein sequence ID" value="CAG6743306.1"/>
    <property type="molecule type" value="Transcribed_RNA"/>
</dbReference>
<keyword evidence="2" id="KW-1133">Transmembrane helix</keyword>
<organism evidence="3">
    <name type="scientific">Cacopsylla melanoneura</name>
    <dbReference type="NCBI Taxonomy" id="428564"/>
    <lineage>
        <taxon>Eukaryota</taxon>
        <taxon>Metazoa</taxon>
        <taxon>Ecdysozoa</taxon>
        <taxon>Arthropoda</taxon>
        <taxon>Hexapoda</taxon>
        <taxon>Insecta</taxon>
        <taxon>Pterygota</taxon>
        <taxon>Neoptera</taxon>
        <taxon>Paraneoptera</taxon>
        <taxon>Hemiptera</taxon>
        <taxon>Sternorrhyncha</taxon>
        <taxon>Psylloidea</taxon>
        <taxon>Psyllidae</taxon>
        <taxon>Psyllinae</taxon>
        <taxon>Cacopsylla</taxon>
    </lineage>
</organism>
<feature type="region of interest" description="Disordered" evidence="1">
    <location>
        <begin position="325"/>
        <end position="346"/>
    </location>
</feature>
<keyword evidence="2" id="KW-0472">Membrane</keyword>
<evidence type="ECO:0000256" key="2">
    <source>
        <dbReference type="SAM" id="Phobius"/>
    </source>
</evidence>
<name>A0A8D9E7E4_9HEMI</name>
<keyword evidence="2" id="KW-0812">Transmembrane</keyword>
<feature type="compositionally biased region" description="Basic and acidic residues" evidence="1">
    <location>
        <begin position="326"/>
        <end position="337"/>
    </location>
</feature>
<evidence type="ECO:0000313" key="3">
    <source>
        <dbReference type="EMBL" id="CAG6743306.1"/>
    </source>
</evidence>
<feature type="transmembrane region" description="Helical" evidence="2">
    <location>
        <begin position="20"/>
        <end position="38"/>
    </location>
</feature>
<dbReference type="AlphaFoldDB" id="A0A8D9E7E4"/>
<protein>
    <submittedName>
        <fullName evidence="3">Uncharacterized protein</fullName>
    </submittedName>
</protein>
<reference evidence="3" key="1">
    <citation type="submission" date="2021-05" db="EMBL/GenBank/DDBJ databases">
        <authorList>
            <person name="Alioto T."/>
            <person name="Alioto T."/>
            <person name="Gomez Garrido J."/>
        </authorList>
    </citation>
    <scope>NUCLEOTIDE SEQUENCE</scope>
</reference>
<sequence length="471" mass="52429">MLDPNDTNIDLNRSLHDVPFHVLATFLISLTSVVFLLTKIVKQLSVANSEALTVHSDTILPGRKASLMNVSYRKSLRKIRFIKCFKSKTSVKNISDNRKKLKGPLEFKKQLKSLLTNKSKQRTPGKVEQYVVHPSDIKAVLTEDKVNLMKTVQNFLERVVGKPISTLLPSLNQRYLDTYSELCDLVQKASNEKKNIGSQTNMQYKGKAVTWSSGLKDQFRKVLGTNKTAVSEESSTAPKFENPIFGQINLTPENSEVTVKFSQTKKSSESFTTLFPKSSVTPVTSKSSLKQNFEKIPSIRHFQVTLKKFQEESSKVIHSACPSLVGKDKASQPRQDKASNIGNEKPLEYKERLTPLNIDKASKIPVLIDRLTSLDIDKASKIPVLIDLKNVSSATDVPTMSPLADPLPLDKSTKVSNAGDAQITQLDSSSSTILFDDFDSNVQFTDSYVSIGFDAGDLSQVPSWHCWKVSK</sequence>
<proteinExistence type="predicted"/>
<accession>A0A8D9E7E4</accession>